<feature type="signal peptide" evidence="2">
    <location>
        <begin position="1"/>
        <end position="23"/>
    </location>
</feature>
<keyword evidence="4" id="KW-0378">Hydrolase</keyword>
<organism evidence="4 5">
    <name type="scientific">Sphingomonas alpina</name>
    <dbReference type="NCBI Taxonomy" id="653931"/>
    <lineage>
        <taxon>Bacteria</taxon>
        <taxon>Pseudomonadati</taxon>
        <taxon>Pseudomonadota</taxon>
        <taxon>Alphaproteobacteria</taxon>
        <taxon>Sphingomonadales</taxon>
        <taxon>Sphingomonadaceae</taxon>
        <taxon>Sphingomonas</taxon>
    </lineage>
</organism>
<dbReference type="InterPro" id="IPR019734">
    <property type="entry name" value="TPR_rpt"/>
</dbReference>
<evidence type="ECO:0000256" key="1">
    <source>
        <dbReference type="PROSITE-ProRule" id="PRU00339"/>
    </source>
</evidence>
<accession>A0A7H0LNT0</accession>
<dbReference type="InterPro" id="IPR050491">
    <property type="entry name" value="AmpC-like"/>
</dbReference>
<reference evidence="4 5" key="1">
    <citation type="submission" date="2020-09" db="EMBL/GenBank/DDBJ databases">
        <title>Sphingomonas sp., a new species isolated from pork steak.</title>
        <authorList>
            <person name="Heidler von Heilborn D."/>
        </authorList>
    </citation>
    <scope>NUCLEOTIDE SEQUENCE [LARGE SCALE GENOMIC DNA]</scope>
    <source>
        <strain evidence="5">S8-3T</strain>
    </source>
</reference>
<sequence>MRIGVFLRGAITLLALAAIPARAAPDPGAQVDAIMRRLMAERHVPGAQVAVVRGGRVALLRHYGIANLQTPVAVTDSTIFSVNSITKAFTGVAAMRAVEAGRLDLSKRVGDYLSDLPEAWRGVTVRQLLSHSSGLPNFAGSAGSKQGEEAAAWGWALAQPVRFPPGERFDYSQTNYALLQNILNALDGHPLDAPVVLAQTALVGMPGTGLHDSREVVSGKSAAYALENGAPRGLFETFSPKHRAASGMDSTAADMARWMNAILDGRLLGAAARQTMWTRVPFTNGSLGQWGMGWLVMDRVRHRSVGMTGGSRSAMFLYPDDNVGVVILTNLAGATPEDMADQIAALYIPGMQLEGVGALRAALDRQGYGDASAVLAGLRRDPGFRVDEHELNDWAYRLLSFGKPKEALAVMKIGVELFPRSGNAYDSLADAYAINGEKAAAIASYERSIALDPSNAHAVQRLKALRK</sequence>
<dbReference type="EMBL" id="CP061038">
    <property type="protein sequence ID" value="QNQ11333.1"/>
    <property type="molecule type" value="Genomic_DNA"/>
</dbReference>
<dbReference type="PANTHER" id="PTHR46825">
    <property type="entry name" value="D-ALANYL-D-ALANINE-CARBOXYPEPTIDASE/ENDOPEPTIDASE AMPH"/>
    <property type="match status" value="1"/>
</dbReference>
<evidence type="ECO:0000313" key="4">
    <source>
        <dbReference type="EMBL" id="QNQ11333.1"/>
    </source>
</evidence>
<dbReference type="SMART" id="SM00028">
    <property type="entry name" value="TPR"/>
    <property type="match status" value="1"/>
</dbReference>
<proteinExistence type="predicted"/>
<feature type="chain" id="PRO_5028852011" evidence="2">
    <location>
        <begin position="24"/>
        <end position="467"/>
    </location>
</feature>
<dbReference type="Gene3D" id="3.40.710.10">
    <property type="entry name" value="DD-peptidase/beta-lactamase superfamily"/>
    <property type="match status" value="1"/>
</dbReference>
<keyword evidence="1" id="KW-0802">TPR repeat</keyword>
<evidence type="ECO:0000313" key="5">
    <source>
        <dbReference type="Proteomes" id="UP000516148"/>
    </source>
</evidence>
<dbReference type="SUPFAM" id="SSF48452">
    <property type="entry name" value="TPR-like"/>
    <property type="match status" value="1"/>
</dbReference>
<keyword evidence="5" id="KW-1185">Reference proteome</keyword>
<dbReference type="Proteomes" id="UP000516148">
    <property type="component" value="Chromosome"/>
</dbReference>
<dbReference type="KEGG" id="spap:H3Z74_09420"/>
<dbReference type="AlphaFoldDB" id="A0A7H0LNT0"/>
<protein>
    <submittedName>
        <fullName evidence="4">Class A beta-lactamase-related serine hydrolase</fullName>
    </submittedName>
</protein>
<dbReference type="SUPFAM" id="SSF56601">
    <property type="entry name" value="beta-lactamase/transpeptidase-like"/>
    <property type="match status" value="1"/>
</dbReference>
<feature type="domain" description="Beta-lactamase-related" evidence="3">
    <location>
        <begin position="31"/>
        <end position="342"/>
    </location>
</feature>
<dbReference type="InterPro" id="IPR011990">
    <property type="entry name" value="TPR-like_helical_dom_sf"/>
</dbReference>
<dbReference type="Pfam" id="PF00144">
    <property type="entry name" value="Beta-lactamase"/>
    <property type="match status" value="1"/>
</dbReference>
<name>A0A7H0LNT0_9SPHN</name>
<dbReference type="Gene3D" id="1.25.40.10">
    <property type="entry name" value="Tetratricopeptide repeat domain"/>
    <property type="match status" value="1"/>
</dbReference>
<dbReference type="GO" id="GO:0016787">
    <property type="term" value="F:hydrolase activity"/>
    <property type="evidence" value="ECO:0007669"/>
    <property type="project" value="UniProtKB-KW"/>
</dbReference>
<feature type="repeat" description="TPR" evidence="1">
    <location>
        <begin position="422"/>
        <end position="455"/>
    </location>
</feature>
<dbReference type="PROSITE" id="PS50005">
    <property type="entry name" value="TPR"/>
    <property type="match status" value="1"/>
</dbReference>
<dbReference type="PANTHER" id="PTHR46825:SF9">
    <property type="entry name" value="BETA-LACTAMASE-RELATED DOMAIN-CONTAINING PROTEIN"/>
    <property type="match status" value="1"/>
</dbReference>
<gene>
    <name evidence="4" type="ORF">H3Z74_09420</name>
</gene>
<dbReference type="InterPro" id="IPR001466">
    <property type="entry name" value="Beta-lactam-related"/>
</dbReference>
<dbReference type="InterPro" id="IPR012338">
    <property type="entry name" value="Beta-lactam/transpept-like"/>
</dbReference>
<evidence type="ECO:0000259" key="3">
    <source>
        <dbReference type="Pfam" id="PF00144"/>
    </source>
</evidence>
<keyword evidence="2" id="KW-0732">Signal</keyword>
<evidence type="ECO:0000256" key="2">
    <source>
        <dbReference type="SAM" id="SignalP"/>
    </source>
</evidence>
<dbReference type="RefSeq" id="WP_187763614.1">
    <property type="nucleotide sequence ID" value="NZ_CP061038.1"/>
</dbReference>